<keyword evidence="7" id="KW-0812">Transmembrane</keyword>
<comment type="pathway">
    <text evidence="3">Cell wall biogenesis; peptidoglycan biosynthesis.</text>
</comment>
<keyword evidence="17" id="KW-1185">Reference proteome</keyword>
<evidence type="ECO:0000256" key="8">
    <source>
        <dbReference type="ARBA" id="ARBA00022960"/>
    </source>
</evidence>
<evidence type="ECO:0000256" key="11">
    <source>
        <dbReference type="ARBA" id="ARBA00023136"/>
    </source>
</evidence>
<dbReference type="Gene3D" id="3.90.1310.10">
    <property type="entry name" value="Penicillin-binding protein 2a (Domain 2)"/>
    <property type="match status" value="1"/>
</dbReference>
<sequence>MMKKASKKRHVPLRVNLLFFIVFVLFVILIVRLGTVQMVQGVAYKEELERTNEIIVSQPVPRGKMYDRNGKIVVDNIAQNAITYTNWGASQEEMLKTAENLSELIKMDTKKVRDRDKKDYWIIKNPLLVKEKISTSEEEAMRDSTDSEKEFNKKYYDTLLERITPEDLASLKEKDMQVISIYREFASGYEYTPHLVKNVGVTDKEFSMVSENLNFLPGVDTVTDWERTYAFENTLKTILGKTTTSEEGIPAEQLDYYLSRGYSRNDRVGKSYLEYQYEDVLRGNKSKIKYLKDKAGNNVGTVPVSDGTRGKDLILTIDMDLQLAVEKILEEELLATKRGFGGTKFLDRAFVVLMDPNTGEILTMAGKLLARSEETGNLEIQDFALGNITTSYNVGSSVKGATVLTGYQTGAISPNTSLYDGPIAIKGTPVKKSWRNMGTINDLYALEQSSNVYMFRTAIKIGGGQYVPNAPLSLAPDTFSKIRDSFAQFGLGAKTGIDLPNEMTGFKGPSTKPGFALDLVIGQYDTYTTMQLAQYAATIANGGYRIQPHIVKEIREPGTSIDKLGPVYQEIQPNILNRVSMKDEWVERVQTGFRRVMTSGTGAKAFGSAPYSPAGKTGTAQSFYDGPDRDQYPKNAPPEVMNVSLISYAPSSNPEVAMAVIVPWVYTGDTGPSPNLTIGRRVLDTYFQMK</sequence>
<comment type="catalytic activity">
    <reaction evidence="13">
        <text>Preferential cleavage: (Ac)2-L-Lys-D-Ala-|-D-Ala. Also transpeptidation of peptidyl-alanyl moieties that are N-acyl substituents of D-alanine.</text>
        <dbReference type="EC" id="3.4.16.4"/>
    </reaction>
</comment>
<dbReference type="InterPro" id="IPR050515">
    <property type="entry name" value="Beta-lactam/transpept"/>
</dbReference>
<evidence type="ECO:0000313" key="17">
    <source>
        <dbReference type="Proteomes" id="UP001589738"/>
    </source>
</evidence>
<proteinExistence type="inferred from homology"/>
<dbReference type="InterPro" id="IPR001460">
    <property type="entry name" value="PCN-bd_Tpept"/>
</dbReference>
<evidence type="ECO:0000259" key="14">
    <source>
        <dbReference type="Pfam" id="PF00905"/>
    </source>
</evidence>
<evidence type="ECO:0000256" key="1">
    <source>
        <dbReference type="ARBA" id="ARBA00004167"/>
    </source>
</evidence>
<evidence type="ECO:0000256" key="6">
    <source>
        <dbReference type="ARBA" id="ARBA00022475"/>
    </source>
</evidence>
<gene>
    <name evidence="16" type="ORF">ACFFHF_20595</name>
</gene>
<evidence type="ECO:0000256" key="5">
    <source>
        <dbReference type="ARBA" id="ARBA00012448"/>
    </source>
</evidence>
<reference evidence="16 17" key="1">
    <citation type="submission" date="2024-09" db="EMBL/GenBank/DDBJ databases">
        <authorList>
            <person name="Sun Q."/>
            <person name="Mori K."/>
        </authorList>
    </citation>
    <scope>NUCLEOTIDE SEQUENCE [LARGE SCALE GENOMIC DNA]</scope>
    <source>
        <strain evidence="16 17">CGMCC 1.9126</strain>
    </source>
</reference>
<keyword evidence="6" id="KW-1003">Cell membrane</keyword>
<dbReference type="PANTHER" id="PTHR30627">
    <property type="entry name" value="PEPTIDOGLYCAN D,D-TRANSPEPTIDASE"/>
    <property type="match status" value="1"/>
</dbReference>
<dbReference type="InterPro" id="IPR036138">
    <property type="entry name" value="PBP_dimer_sf"/>
</dbReference>
<evidence type="ECO:0000256" key="12">
    <source>
        <dbReference type="ARBA" id="ARBA00023316"/>
    </source>
</evidence>
<dbReference type="Pfam" id="PF03717">
    <property type="entry name" value="PBP_dimer"/>
    <property type="match status" value="1"/>
</dbReference>
<dbReference type="Proteomes" id="UP001589738">
    <property type="component" value="Unassembled WGS sequence"/>
</dbReference>
<dbReference type="PANTHER" id="PTHR30627:SF2">
    <property type="entry name" value="PEPTIDOGLYCAN D,D-TRANSPEPTIDASE MRDA"/>
    <property type="match status" value="1"/>
</dbReference>
<feature type="domain" description="Penicillin-binding protein transpeptidase" evidence="14">
    <location>
        <begin position="350"/>
        <end position="666"/>
    </location>
</feature>
<evidence type="ECO:0000256" key="9">
    <source>
        <dbReference type="ARBA" id="ARBA00022984"/>
    </source>
</evidence>
<dbReference type="SUPFAM" id="SSF56601">
    <property type="entry name" value="beta-lactamase/transpeptidase-like"/>
    <property type="match status" value="1"/>
</dbReference>
<feature type="domain" description="Penicillin-binding protein dimerisation" evidence="15">
    <location>
        <begin position="58"/>
        <end position="301"/>
    </location>
</feature>
<keyword evidence="10" id="KW-1133">Transmembrane helix</keyword>
<dbReference type="EC" id="3.4.16.4" evidence="5"/>
<dbReference type="RefSeq" id="WP_377058933.1">
    <property type="nucleotide sequence ID" value="NZ_JBHLUU010000123.1"/>
</dbReference>
<organism evidence="16 17">
    <name type="scientific">Robertmurraya beringensis</name>
    <dbReference type="NCBI Taxonomy" id="641660"/>
    <lineage>
        <taxon>Bacteria</taxon>
        <taxon>Bacillati</taxon>
        <taxon>Bacillota</taxon>
        <taxon>Bacilli</taxon>
        <taxon>Bacillales</taxon>
        <taxon>Bacillaceae</taxon>
        <taxon>Robertmurraya</taxon>
    </lineage>
</organism>
<evidence type="ECO:0000313" key="16">
    <source>
        <dbReference type="EMBL" id="MFC0477595.1"/>
    </source>
</evidence>
<keyword evidence="9" id="KW-0573">Peptidoglycan synthesis</keyword>
<dbReference type="Gene3D" id="1.10.10.1230">
    <property type="entry name" value="Penicillin-binding protein, N-terminal non-catalytic domain, head sub-domain"/>
    <property type="match status" value="1"/>
</dbReference>
<evidence type="ECO:0000259" key="15">
    <source>
        <dbReference type="Pfam" id="PF03717"/>
    </source>
</evidence>
<evidence type="ECO:0000256" key="10">
    <source>
        <dbReference type="ARBA" id="ARBA00022989"/>
    </source>
</evidence>
<comment type="caution">
    <text evidence="16">The sequence shown here is derived from an EMBL/GenBank/DDBJ whole genome shotgun (WGS) entry which is preliminary data.</text>
</comment>
<dbReference type="InterPro" id="IPR012338">
    <property type="entry name" value="Beta-lactam/transpept-like"/>
</dbReference>
<dbReference type="EMBL" id="JBHLUU010000123">
    <property type="protein sequence ID" value="MFC0477595.1"/>
    <property type="molecule type" value="Genomic_DNA"/>
</dbReference>
<dbReference type="Gene3D" id="3.40.710.10">
    <property type="entry name" value="DD-peptidase/beta-lactamase superfamily"/>
    <property type="match status" value="1"/>
</dbReference>
<comment type="similarity">
    <text evidence="4">Belongs to the transpeptidase family.</text>
</comment>
<keyword evidence="8" id="KW-0133">Cell shape</keyword>
<keyword evidence="11" id="KW-0472">Membrane</keyword>
<evidence type="ECO:0000256" key="13">
    <source>
        <dbReference type="ARBA" id="ARBA00034000"/>
    </source>
</evidence>
<protein>
    <recommendedName>
        <fullName evidence="5">serine-type D-Ala-D-Ala carboxypeptidase</fullName>
        <ecNumber evidence="5">3.4.16.4</ecNumber>
    </recommendedName>
</protein>
<accession>A0ABV6KXK5</accession>
<comment type="subcellular location">
    <subcellularLocation>
        <location evidence="2">Cell membrane</location>
    </subcellularLocation>
    <subcellularLocation>
        <location evidence="1">Membrane</location>
        <topology evidence="1">Single-pass membrane protein</topology>
    </subcellularLocation>
</comment>
<name>A0ABV6KXK5_9BACI</name>
<evidence type="ECO:0000256" key="3">
    <source>
        <dbReference type="ARBA" id="ARBA00004752"/>
    </source>
</evidence>
<dbReference type="InterPro" id="IPR005311">
    <property type="entry name" value="PBP_dimer"/>
</dbReference>
<dbReference type="Pfam" id="PF00905">
    <property type="entry name" value="Transpeptidase"/>
    <property type="match status" value="1"/>
</dbReference>
<evidence type="ECO:0000256" key="7">
    <source>
        <dbReference type="ARBA" id="ARBA00022692"/>
    </source>
</evidence>
<evidence type="ECO:0000256" key="2">
    <source>
        <dbReference type="ARBA" id="ARBA00004236"/>
    </source>
</evidence>
<evidence type="ECO:0000256" key="4">
    <source>
        <dbReference type="ARBA" id="ARBA00007171"/>
    </source>
</evidence>
<dbReference type="SUPFAM" id="SSF56519">
    <property type="entry name" value="Penicillin binding protein dimerisation domain"/>
    <property type="match status" value="1"/>
</dbReference>
<keyword evidence="12" id="KW-0961">Cell wall biogenesis/degradation</keyword>